<sequence length="49" mass="5574">MQLFLHTKRTIAANTKEMSPLLSQLTNTPGSLSYSTTAVRFPWFHLLSH</sequence>
<reference evidence="1" key="1">
    <citation type="submission" date="2014-11" db="EMBL/GenBank/DDBJ databases">
        <authorList>
            <person name="Amaro Gonzalez C."/>
        </authorList>
    </citation>
    <scope>NUCLEOTIDE SEQUENCE</scope>
</reference>
<proteinExistence type="predicted"/>
<organism evidence="1">
    <name type="scientific">Anguilla anguilla</name>
    <name type="common">European freshwater eel</name>
    <name type="synonym">Muraena anguilla</name>
    <dbReference type="NCBI Taxonomy" id="7936"/>
    <lineage>
        <taxon>Eukaryota</taxon>
        <taxon>Metazoa</taxon>
        <taxon>Chordata</taxon>
        <taxon>Craniata</taxon>
        <taxon>Vertebrata</taxon>
        <taxon>Euteleostomi</taxon>
        <taxon>Actinopterygii</taxon>
        <taxon>Neopterygii</taxon>
        <taxon>Teleostei</taxon>
        <taxon>Anguilliformes</taxon>
        <taxon>Anguillidae</taxon>
        <taxon>Anguilla</taxon>
    </lineage>
</organism>
<protein>
    <submittedName>
        <fullName evidence="1">Uncharacterized protein</fullName>
    </submittedName>
</protein>
<reference evidence="1" key="2">
    <citation type="journal article" date="2015" name="Fish Shellfish Immunol.">
        <title>Early steps in the European eel (Anguilla anguilla)-Vibrio vulnificus interaction in the gills: Role of the RtxA13 toxin.</title>
        <authorList>
            <person name="Callol A."/>
            <person name="Pajuelo D."/>
            <person name="Ebbesson L."/>
            <person name="Teles M."/>
            <person name="MacKenzie S."/>
            <person name="Amaro C."/>
        </authorList>
    </citation>
    <scope>NUCLEOTIDE SEQUENCE</scope>
</reference>
<dbReference type="EMBL" id="GBXM01009809">
    <property type="protein sequence ID" value="JAH98768.1"/>
    <property type="molecule type" value="Transcribed_RNA"/>
</dbReference>
<dbReference type="AlphaFoldDB" id="A0A0E9XAR2"/>
<evidence type="ECO:0000313" key="1">
    <source>
        <dbReference type="EMBL" id="JAH98768.1"/>
    </source>
</evidence>
<name>A0A0E9XAR2_ANGAN</name>
<accession>A0A0E9XAR2</accession>